<protein>
    <recommendedName>
        <fullName evidence="2">histidine kinase</fullName>
        <ecNumber evidence="2">2.7.13.3</ecNumber>
    </recommendedName>
</protein>
<proteinExistence type="predicted"/>
<evidence type="ECO:0000259" key="4">
    <source>
        <dbReference type="Pfam" id="PF02518"/>
    </source>
</evidence>
<dbReference type="EC" id="2.7.13.3" evidence="2"/>
<feature type="domain" description="Histidine kinase/HSP90-like ATPase" evidence="4">
    <location>
        <begin position="7"/>
        <end position="39"/>
    </location>
</feature>
<name>A0ABR8C2Z5_APHFL</name>
<dbReference type="InterPro" id="IPR003594">
    <property type="entry name" value="HATPase_dom"/>
</dbReference>
<evidence type="ECO:0000313" key="6">
    <source>
        <dbReference type="Proteomes" id="UP000606721"/>
    </source>
</evidence>
<comment type="catalytic activity">
    <reaction evidence="1">
        <text>ATP + protein L-histidine = ADP + protein N-phospho-L-histidine.</text>
        <dbReference type="EC" id="2.7.13.3"/>
    </reaction>
</comment>
<dbReference type="InterPro" id="IPR036890">
    <property type="entry name" value="HATPase_C_sf"/>
</dbReference>
<dbReference type="RefSeq" id="WP_168634719.1">
    <property type="nucleotide sequence ID" value="NZ_JACJQT010000114.1"/>
</dbReference>
<evidence type="ECO:0000256" key="1">
    <source>
        <dbReference type="ARBA" id="ARBA00000085"/>
    </source>
</evidence>
<gene>
    <name evidence="5" type="ORF">H6F99_24860</name>
</gene>
<keyword evidence="6" id="KW-1185">Reference proteome</keyword>
<evidence type="ECO:0000256" key="2">
    <source>
        <dbReference type="ARBA" id="ARBA00012438"/>
    </source>
</evidence>
<organism evidence="5 6">
    <name type="scientific">Aphanizomenon flos-aquae FACHB-1040</name>
    <dbReference type="NCBI Taxonomy" id="2692887"/>
    <lineage>
        <taxon>Bacteria</taxon>
        <taxon>Bacillati</taxon>
        <taxon>Cyanobacteriota</taxon>
        <taxon>Cyanophyceae</taxon>
        <taxon>Nostocales</taxon>
        <taxon>Aphanizomenonaceae</taxon>
        <taxon>Aphanizomenon</taxon>
    </lineage>
</organism>
<keyword evidence="3" id="KW-0902">Two-component regulatory system</keyword>
<dbReference type="SUPFAM" id="SSF55874">
    <property type="entry name" value="ATPase domain of HSP90 chaperone/DNA topoisomerase II/histidine kinase"/>
    <property type="match status" value="1"/>
</dbReference>
<dbReference type="Gene3D" id="3.30.565.10">
    <property type="entry name" value="Histidine kinase-like ATPase, C-terminal domain"/>
    <property type="match status" value="1"/>
</dbReference>
<dbReference type="Pfam" id="PF02518">
    <property type="entry name" value="HATPase_c"/>
    <property type="match status" value="1"/>
</dbReference>
<accession>A0ABR8C2Z5</accession>
<dbReference type="EMBL" id="JACJQT010000114">
    <property type="protein sequence ID" value="MBD2281384.1"/>
    <property type="molecule type" value="Genomic_DNA"/>
</dbReference>
<evidence type="ECO:0000313" key="5">
    <source>
        <dbReference type="EMBL" id="MBD2281384.1"/>
    </source>
</evidence>
<evidence type="ECO:0000256" key="3">
    <source>
        <dbReference type="ARBA" id="ARBA00023012"/>
    </source>
</evidence>
<sequence length="52" mass="5886">MRTKIIDEQWIQIAIADNGDGIPANVKNRIFNPFFTTKEISKDTEIGIVPLL</sequence>
<comment type="caution">
    <text evidence="5">The sequence shown here is derived from an EMBL/GenBank/DDBJ whole genome shotgun (WGS) entry which is preliminary data.</text>
</comment>
<dbReference type="PRINTS" id="PR00344">
    <property type="entry name" value="BCTRLSENSOR"/>
</dbReference>
<dbReference type="Proteomes" id="UP000606721">
    <property type="component" value="Unassembled WGS sequence"/>
</dbReference>
<reference evidence="5 6" key="1">
    <citation type="journal article" date="2020" name="ISME J.">
        <title>Comparative genomics reveals insights into cyanobacterial evolution and habitat adaptation.</title>
        <authorList>
            <person name="Chen M.Y."/>
            <person name="Teng W.K."/>
            <person name="Zhao L."/>
            <person name="Hu C.X."/>
            <person name="Zhou Y.K."/>
            <person name="Han B.P."/>
            <person name="Song L.R."/>
            <person name="Shu W.S."/>
        </authorList>
    </citation>
    <scope>NUCLEOTIDE SEQUENCE [LARGE SCALE GENOMIC DNA]</scope>
    <source>
        <strain evidence="5 6">FACHB-1040</strain>
    </source>
</reference>
<dbReference type="InterPro" id="IPR004358">
    <property type="entry name" value="Sig_transdc_His_kin-like_C"/>
</dbReference>